<evidence type="ECO:0000256" key="3">
    <source>
        <dbReference type="HAMAP-Rule" id="MF_01440"/>
    </source>
</evidence>
<comment type="function">
    <text evidence="3">Probably deamidates glutamine residues to glutamate on methyl-accepting chemotaxis receptors (MCPs), playing an important role in chemotaxis.</text>
</comment>
<dbReference type="Proteomes" id="UP000019262">
    <property type="component" value="Chromosome"/>
</dbReference>
<dbReference type="PATRIC" id="fig|1313293.3.peg.625"/>
<dbReference type="EMBL" id="CP005829">
    <property type="protein sequence ID" value="AHH08579.1"/>
    <property type="molecule type" value="Genomic_DNA"/>
</dbReference>
<name>W5SN22_BORAN</name>
<accession>W5SN22</accession>
<evidence type="ECO:0000313" key="5">
    <source>
        <dbReference type="Proteomes" id="UP000019262"/>
    </source>
</evidence>
<dbReference type="InterPro" id="IPR005659">
    <property type="entry name" value="Chemorcpt_Glu_NH3ase_CheD"/>
</dbReference>
<comment type="similarity">
    <text evidence="3">Belongs to the CheD family.</text>
</comment>
<organism evidence="4 5">
    <name type="scientific">Borrelia anserina BA2</name>
    <dbReference type="NCBI Taxonomy" id="1313293"/>
    <lineage>
        <taxon>Bacteria</taxon>
        <taxon>Pseudomonadati</taxon>
        <taxon>Spirochaetota</taxon>
        <taxon>Spirochaetia</taxon>
        <taxon>Spirochaetales</taxon>
        <taxon>Borreliaceae</taxon>
        <taxon>Borrelia</taxon>
    </lineage>
</organism>
<dbReference type="AlphaFoldDB" id="W5SN22"/>
<proteinExistence type="inferred from homology"/>
<dbReference type="PANTHER" id="PTHR35147:SF2">
    <property type="entry name" value="CHEMORECEPTOR GLUTAMINE DEAMIDASE CHED-RELATED"/>
    <property type="match status" value="1"/>
</dbReference>
<dbReference type="NCBIfam" id="NF010017">
    <property type="entry name" value="PRK13494.1"/>
    <property type="match status" value="1"/>
</dbReference>
<dbReference type="GO" id="GO:0006935">
    <property type="term" value="P:chemotaxis"/>
    <property type="evidence" value="ECO:0007669"/>
    <property type="project" value="UniProtKB-UniRule"/>
</dbReference>
<reference evidence="4 5" key="1">
    <citation type="submission" date="2013-04" db="EMBL/GenBank/DDBJ databases">
        <title>Comparative Genomics of Relapsing Fever Spirochetes.</title>
        <authorList>
            <person name="Schwan T.G."/>
            <person name="Raffel S.J."/>
            <person name="Porcella S.F."/>
            <person name="Martens C.A."/>
            <person name="Bruno D.P."/>
            <person name="Rickefs S.M."/>
            <person name="Barbian K.B."/>
        </authorList>
    </citation>
    <scope>NUCLEOTIDE SEQUENCE [LARGE SCALE GENOMIC DNA]</scope>
    <source>
        <strain evidence="4 5">BA2</strain>
    </source>
</reference>
<evidence type="ECO:0000256" key="2">
    <source>
        <dbReference type="ARBA" id="ARBA00022801"/>
    </source>
</evidence>
<dbReference type="Pfam" id="PF03975">
    <property type="entry name" value="CheD"/>
    <property type="match status" value="1"/>
</dbReference>
<keyword evidence="2 3" id="KW-0378">Hydrolase</keyword>
<evidence type="ECO:0000256" key="1">
    <source>
        <dbReference type="ARBA" id="ARBA00022500"/>
    </source>
</evidence>
<protein>
    <recommendedName>
        <fullName evidence="3">Probable chemoreceptor glutamine deamidase CheD</fullName>
        <ecNumber evidence="3">3.5.1.44</ecNumber>
    </recommendedName>
</protein>
<dbReference type="HOGENOM" id="CLU_087854_0_0_12"/>
<gene>
    <name evidence="3" type="primary">cheD</name>
    <name evidence="4" type="ORF">BAN_0054400</name>
</gene>
<dbReference type="EC" id="3.5.1.44" evidence="3"/>
<dbReference type="GO" id="GO:0050568">
    <property type="term" value="F:protein-glutamine glutaminase activity"/>
    <property type="evidence" value="ECO:0007669"/>
    <property type="project" value="UniProtKB-UniRule"/>
</dbReference>
<comment type="catalytic activity">
    <reaction evidence="3">
        <text>L-glutaminyl-[protein] + H2O = L-glutamyl-[protein] + NH4(+)</text>
        <dbReference type="Rhea" id="RHEA:16441"/>
        <dbReference type="Rhea" id="RHEA-COMP:10207"/>
        <dbReference type="Rhea" id="RHEA-COMP:10208"/>
        <dbReference type="ChEBI" id="CHEBI:15377"/>
        <dbReference type="ChEBI" id="CHEBI:28938"/>
        <dbReference type="ChEBI" id="CHEBI:29973"/>
        <dbReference type="ChEBI" id="CHEBI:30011"/>
        <dbReference type="EC" id="3.5.1.44"/>
    </reaction>
</comment>
<dbReference type="Gene3D" id="3.30.1330.200">
    <property type="match status" value="1"/>
</dbReference>
<keyword evidence="1 3" id="KW-0145">Chemotaxis</keyword>
<dbReference type="InterPro" id="IPR011324">
    <property type="entry name" value="Cytotoxic_necrot_fac-like_cat"/>
</dbReference>
<dbReference type="CDD" id="cd16352">
    <property type="entry name" value="CheD"/>
    <property type="match status" value="1"/>
</dbReference>
<dbReference type="HAMAP" id="MF_01440">
    <property type="entry name" value="CheD"/>
    <property type="match status" value="1"/>
</dbReference>
<dbReference type="PANTHER" id="PTHR35147">
    <property type="entry name" value="CHEMORECEPTOR GLUTAMINE DEAMIDASE CHED-RELATED"/>
    <property type="match status" value="1"/>
</dbReference>
<evidence type="ECO:0000313" key="4">
    <source>
        <dbReference type="EMBL" id="AHH08579.1"/>
    </source>
</evidence>
<sequence length="167" mass="18308">MISFMLNHFNFKLKRDVTIIVPGEAFVSNDRVISTILGSCVSVVLYDGIRKLIGVNHYVLVKSDSIVNASQKGRYGVYAIPMLIDAMIGSGASKSDLKAKLFGGANFMAKGTIRVGVENSEFAVNSLTKYGIPIVAQDFDQSKSRKIFVFPENFKVVVEYPDGAKVF</sequence>
<dbReference type="SUPFAM" id="SSF64438">
    <property type="entry name" value="CNF1/YfiH-like putative cysteine hydrolases"/>
    <property type="match status" value="1"/>
</dbReference>
<dbReference type="eggNOG" id="COG1871">
    <property type="taxonomic scope" value="Bacteria"/>
</dbReference>
<dbReference type="InterPro" id="IPR038592">
    <property type="entry name" value="CheD-like_sf"/>
</dbReference>